<evidence type="ECO:0000313" key="3">
    <source>
        <dbReference type="Proteomes" id="UP001218218"/>
    </source>
</evidence>
<name>A0AAD7ESC3_9AGAR</name>
<dbReference type="EMBL" id="JARIHO010000019">
    <property type="protein sequence ID" value="KAJ7347606.1"/>
    <property type="molecule type" value="Genomic_DNA"/>
</dbReference>
<evidence type="ECO:0000256" key="1">
    <source>
        <dbReference type="SAM" id="MobiDB-lite"/>
    </source>
</evidence>
<gene>
    <name evidence="2" type="ORF">DFH08DRAFT_809343</name>
</gene>
<keyword evidence="3" id="KW-1185">Reference proteome</keyword>
<dbReference type="Proteomes" id="UP001218218">
    <property type="component" value="Unassembled WGS sequence"/>
</dbReference>
<organism evidence="2 3">
    <name type="scientific">Mycena albidolilacea</name>
    <dbReference type="NCBI Taxonomy" id="1033008"/>
    <lineage>
        <taxon>Eukaryota</taxon>
        <taxon>Fungi</taxon>
        <taxon>Dikarya</taxon>
        <taxon>Basidiomycota</taxon>
        <taxon>Agaricomycotina</taxon>
        <taxon>Agaricomycetes</taxon>
        <taxon>Agaricomycetidae</taxon>
        <taxon>Agaricales</taxon>
        <taxon>Marasmiineae</taxon>
        <taxon>Mycenaceae</taxon>
        <taxon>Mycena</taxon>
    </lineage>
</organism>
<proteinExistence type="predicted"/>
<accession>A0AAD7ESC3</accession>
<dbReference type="AlphaFoldDB" id="A0AAD7ESC3"/>
<reference evidence="2" key="1">
    <citation type="submission" date="2023-03" db="EMBL/GenBank/DDBJ databases">
        <title>Massive genome expansion in bonnet fungi (Mycena s.s.) driven by repeated elements and novel gene families across ecological guilds.</title>
        <authorList>
            <consortium name="Lawrence Berkeley National Laboratory"/>
            <person name="Harder C.B."/>
            <person name="Miyauchi S."/>
            <person name="Viragh M."/>
            <person name="Kuo A."/>
            <person name="Thoen E."/>
            <person name="Andreopoulos B."/>
            <person name="Lu D."/>
            <person name="Skrede I."/>
            <person name="Drula E."/>
            <person name="Henrissat B."/>
            <person name="Morin E."/>
            <person name="Kohler A."/>
            <person name="Barry K."/>
            <person name="LaButti K."/>
            <person name="Morin E."/>
            <person name="Salamov A."/>
            <person name="Lipzen A."/>
            <person name="Mereny Z."/>
            <person name="Hegedus B."/>
            <person name="Baldrian P."/>
            <person name="Stursova M."/>
            <person name="Weitz H."/>
            <person name="Taylor A."/>
            <person name="Grigoriev I.V."/>
            <person name="Nagy L.G."/>
            <person name="Martin F."/>
            <person name="Kauserud H."/>
        </authorList>
    </citation>
    <scope>NUCLEOTIDE SEQUENCE</scope>
    <source>
        <strain evidence="2">CBHHK002</strain>
    </source>
</reference>
<sequence length="115" mass="12985">MSRQNPGGRTIVFALHPSPNQQRKRRDRPPTAPVLSTLPLGPTTLEFRFHPPAWSPVNERYMNTPGNVTGDAERNGEWWLPDKCSRLVLSLRKQSLALDREGKLYDGGFSNSKSE</sequence>
<comment type="caution">
    <text evidence="2">The sequence shown here is derived from an EMBL/GenBank/DDBJ whole genome shotgun (WGS) entry which is preliminary data.</text>
</comment>
<protein>
    <submittedName>
        <fullName evidence="2">Uncharacterized protein</fullName>
    </submittedName>
</protein>
<feature type="region of interest" description="Disordered" evidence="1">
    <location>
        <begin position="1"/>
        <end position="39"/>
    </location>
</feature>
<evidence type="ECO:0000313" key="2">
    <source>
        <dbReference type="EMBL" id="KAJ7347606.1"/>
    </source>
</evidence>